<evidence type="ECO:0000313" key="6">
    <source>
        <dbReference type="Proteomes" id="UP000182783"/>
    </source>
</evidence>
<name>A0A1G9QT47_9BACL</name>
<reference evidence="3 5" key="1">
    <citation type="submission" date="2015-08" db="EMBL/GenBank/DDBJ databases">
        <title>Genome of Paenibacillus jilunlii.</title>
        <authorList>
            <person name="Sant'Anna F.H."/>
            <person name="Ambrosini A."/>
            <person name="Souza R."/>
            <person name="Bach E."/>
            <person name="Fernandes G."/>
            <person name="Balsanelli E."/>
            <person name="Baura V.A."/>
            <person name="Pedrosa F.O."/>
            <person name="Souza E.M."/>
            <person name="Passaglia L."/>
        </authorList>
    </citation>
    <scope>NUCLEOTIDE SEQUENCE [LARGE SCALE GENOMIC DNA]</scope>
    <source>
        <strain evidence="3 5">DSM 23019</strain>
    </source>
</reference>
<dbReference type="InterPro" id="IPR019734">
    <property type="entry name" value="TPR_rpt"/>
</dbReference>
<dbReference type="Proteomes" id="UP000182783">
    <property type="component" value="Unassembled WGS sequence"/>
</dbReference>
<dbReference type="Pfam" id="PF00535">
    <property type="entry name" value="Glycos_transf_2"/>
    <property type="match status" value="1"/>
</dbReference>
<gene>
    <name evidence="3" type="ORF">AML91_14915</name>
    <name evidence="4" type="ORF">SAMN05216191_109108</name>
</gene>
<reference evidence="4 6" key="2">
    <citation type="submission" date="2016-10" db="EMBL/GenBank/DDBJ databases">
        <authorList>
            <person name="de Groot N.N."/>
        </authorList>
    </citation>
    <scope>NUCLEOTIDE SEQUENCE [LARGE SCALE GENOMIC DNA]</scope>
    <source>
        <strain evidence="4 6">CGMCC 1.10239</strain>
    </source>
</reference>
<evidence type="ECO:0000313" key="4">
    <source>
        <dbReference type="EMBL" id="SDM14010.1"/>
    </source>
</evidence>
<dbReference type="OrthoDB" id="9815923at2"/>
<sequence length="559" mass="60498">MKPRTRISLCMIVKNEADNLPQCLKSVRGVADEIVVVDTGSTDSSVQIASSYGARIVDFPWNGDFAAARNAGLKVARGQWILVLDADEELDQGSAGELLLCAEHMEYEAFFLRIHNHKGTSRSSETITVNPILRMFRNRPAYRFSGIIHEQIASVIVRESPAAAMHLSTVIIHHYGYADGVVAKKDKIRRNVDLLKEQLKRSPGDAFHHFNMAVEYMRLGEYDHALEHIHVSLDHVEPDTSYVHLLHKYEIRCRAVNGDVPGALAACERGIALFPDYPDLHHIKGVLLLQTAAWIEAKEALRQALDIGVSPPGYHTESGFGTYATLSLLGQLCQETGEDYEAAAFYTKAARLHPEPWPLISRLVRTLKCAGRESELNGWLEQHVSLAAAEPRKLAVLLLNEGCYGAAAELLAKNGFNDALEPMEQRGQSASEMDSGSAGDSDGVAKGEPVNESDAPAAQGPAGSPGTATEDSGSFVMALQKTAAAPAASLSREDIAVLLERSCSIPGQSTGLMTNPAYQHSRSWILLADSVLASLPASAASSPAAGKVRQLLPLPRMAD</sequence>
<dbReference type="Gene3D" id="1.25.40.10">
    <property type="entry name" value="Tetratricopeptide repeat domain"/>
    <property type="match status" value="1"/>
</dbReference>
<dbReference type="GO" id="GO:0016740">
    <property type="term" value="F:transferase activity"/>
    <property type="evidence" value="ECO:0007669"/>
    <property type="project" value="UniProtKB-KW"/>
</dbReference>
<dbReference type="InterPro" id="IPR029044">
    <property type="entry name" value="Nucleotide-diphossugar_trans"/>
</dbReference>
<dbReference type="EMBL" id="FNGM01000009">
    <property type="protein sequence ID" value="SDM14010.1"/>
    <property type="molecule type" value="Genomic_DNA"/>
</dbReference>
<dbReference type="RefSeq" id="WP_062523717.1">
    <property type="nucleotide sequence ID" value="NZ_CP048429.1"/>
</dbReference>
<protein>
    <submittedName>
        <fullName evidence="4">Glycosyltransferase involved in cell wall bisynthesis</fullName>
    </submittedName>
</protein>
<feature type="compositionally biased region" description="Low complexity" evidence="1">
    <location>
        <begin position="455"/>
        <end position="468"/>
    </location>
</feature>
<dbReference type="CDD" id="cd02511">
    <property type="entry name" value="Beta4Glucosyltransferase"/>
    <property type="match status" value="1"/>
</dbReference>
<dbReference type="PANTHER" id="PTHR43630">
    <property type="entry name" value="POLY-BETA-1,6-N-ACETYL-D-GLUCOSAMINE SYNTHASE"/>
    <property type="match status" value="1"/>
</dbReference>
<dbReference type="PANTHER" id="PTHR43630:SF2">
    <property type="entry name" value="GLYCOSYLTRANSFERASE"/>
    <property type="match status" value="1"/>
</dbReference>
<feature type="domain" description="Glycosyltransferase 2-like" evidence="2">
    <location>
        <begin position="8"/>
        <end position="128"/>
    </location>
</feature>
<evidence type="ECO:0000259" key="2">
    <source>
        <dbReference type="Pfam" id="PF00535"/>
    </source>
</evidence>
<dbReference type="InterPro" id="IPR001173">
    <property type="entry name" value="Glyco_trans_2-like"/>
</dbReference>
<evidence type="ECO:0000313" key="5">
    <source>
        <dbReference type="Proteomes" id="UP000070252"/>
    </source>
</evidence>
<dbReference type="SUPFAM" id="SSF53448">
    <property type="entry name" value="Nucleotide-diphospho-sugar transferases"/>
    <property type="match status" value="1"/>
</dbReference>
<dbReference type="EMBL" id="LIPY01000114">
    <property type="protein sequence ID" value="KWX74492.1"/>
    <property type="molecule type" value="Genomic_DNA"/>
</dbReference>
<dbReference type="AlphaFoldDB" id="A0A1G9QT47"/>
<dbReference type="SUPFAM" id="SSF48452">
    <property type="entry name" value="TPR-like"/>
    <property type="match status" value="1"/>
</dbReference>
<organism evidence="4 6">
    <name type="scientific">Paenibacillus jilunlii</name>
    <dbReference type="NCBI Taxonomy" id="682956"/>
    <lineage>
        <taxon>Bacteria</taxon>
        <taxon>Bacillati</taxon>
        <taxon>Bacillota</taxon>
        <taxon>Bacilli</taxon>
        <taxon>Bacillales</taxon>
        <taxon>Paenibacillaceae</taxon>
        <taxon>Paenibacillus</taxon>
    </lineage>
</organism>
<keyword evidence="4" id="KW-0808">Transferase</keyword>
<feature type="region of interest" description="Disordered" evidence="1">
    <location>
        <begin position="423"/>
        <end position="471"/>
    </location>
</feature>
<proteinExistence type="predicted"/>
<dbReference type="Gene3D" id="3.90.550.10">
    <property type="entry name" value="Spore Coat Polysaccharide Biosynthesis Protein SpsA, Chain A"/>
    <property type="match status" value="1"/>
</dbReference>
<evidence type="ECO:0000313" key="3">
    <source>
        <dbReference type="EMBL" id="KWX74492.1"/>
    </source>
</evidence>
<dbReference type="Proteomes" id="UP000070252">
    <property type="component" value="Unassembled WGS sequence"/>
</dbReference>
<keyword evidence="5" id="KW-1185">Reference proteome</keyword>
<accession>A0A1G9QT47</accession>
<dbReference type="SMART" id="SM00028">
    <property type="entry name" value="TPR"/>
    <property type="match status" value="4"/>
</dbReference>
<evidence type="ECO:0000256" key="1">
    <source>
        <dbReference type="SAM" id="MobiDB-lite"/>
    </source>
</evidence>
<dbReference type="InterPro" id="IPR011990">
    <property type="entry name" value="TPR-like_helical_dom_sf"/>
</dbReference>